<dbReference type="STRING" id="589385.SAMN05421504_110216"/>
<dbReference type="RefSeq" id="WP_091297337.1">
    <property type="nucleotide sequence ID" value="NZ_FNON01000010.1"/>
</dbReference>
<accession>A0A1H3R1I6</accession>
<proteinExistence type="predicted"/>
<dbReference type="EMBL" id="FNON01000010">
    <property type="protein sequence ID" value="SDZ19537.1"/>
    <property type="molecule type" value="Genomic_DNA"/>
</dbReference>
<dbReference type="OrthoDB" id="9800461at2"/>
<keyword evidence="2" id="KW-1185">Reference proteome</keyword>
<evidence type="ECO:0000313" key="2">
    <source>
        <dbReference type="Proteomes" id="UP000199515"/>
    </source>
</evidence>
<evidence type="ECO:0000313" key="1">
    <source>
        <dbReference type="EMBL" id="SDZ19537.1"/>
    </source>
</evidence>
<reference evidence="1 2" key="1">
    <citation type="submission" date="2016-10" db="EMBL/GenBank/DDBJ databases">
        <authorList>
            <person name="de Groot N.N."/>
        </authorList>
    </citation>
    <scope>NUCLEOTIDE SEQUENCE [LARGE SCALE GENOMIC DNA]</scope>
    <source>
        <strain evidence="1 2">CPCC 202699</strain>
    </source>
</reference>
<gene>
    <name evidence="1" type="ORF">SAMN05421504_110216</name>
</gene>
<sequence length="130" mass="14197">MTAGYSGTPLFKKLGVKAEHRLVLLHAPSGWEVPELPDGVRVLRRGMAGDVIVAFYKEHKALVKDAPKFTALAPGCALWIAWPRKAGGHVSDIAEQDLRDLLLPTGLVDVKVAALDDDWSGLKFLWRKGS</sequence>
<evidence type="ECO:0008006" key="3">
    <source>
        <dbReference type="Google" id="ProtNLM"/>
    </source>
</evidence>
<protein>
    <recommendedName>
        <fullName evidence="3">DUF3052 domain-containing protein</fullName>
    </recommendedName>
</protein>
<organism evidence="1 2">
    <name type="scientific">Amycolatopsis xylanica</name>
    <dbReference type="NCBI Taxonomy" id="589385"/>
    <lineage>
        <taxon>Bacteria</taxon>
        <taxon>Bacillati</taxon>
        <taxon>Actinomycetota</taxon>
        <taxon>Actinomycetes</taxon>
        <taxon>Pseudonocardiales</taxon>
        <taxon>Pseudonocardiaceae</taxon>
        <taxon>Amycolatopsis</taxon>
    </lineage>
</organism>
<name>A0A1H3R1I6_9PSEU</name>
<dbReference type="AlphaFoldDB" id="A0A1H3R1I6"/>
<dbReference type="Proteomes" id="UP000199515">
    <property type="component" value="Unassembled WGS sequence"/>
</dbReference>